<organism evidence="1 2">
    <name type="scientific">Cryobacterium psychrotolerans</name>
    <dbReference type="NCBI Taxonomy" id="386301"/>
    <lineage>
        <taxon>Bacteria</taxon>
        <taxon>Bacillati</taxon>
        <taxon>Actinomycetota</taxon>
        <taxon>Actinomycetes</taxon>
        <taxon>Micrococcales</taxon>
        <taxon>Microbacteriaceae</taxon>
        <taxon>Cryobacterium</taxon>
    </lineage>
</organism>
<accession>A0A1G9E6A9</accession>
<dbReference type="STRING" id="386301.SAMN05216282_11143"/>
<dbReference type="RefSeq" id="WP_135109318.1">
    <property type="nucleotide sequence ID" value="NZ_FNFU01000011.1"/>
</dbReference>
<evidence type="ECO:0000313" key="2">
    <source>
        <dbReference type="Proteomes" id="UP000198701"/>
    </source>
</evidence>
<keyword evidence="2" id="KW-1185">Reference proteome</keyword>
<dbReference type="AlphaFoldDB" id="A0A1G9E6A9"/>
<evidence type="ECO:0000313" key="1">
    <source>
        <dbReference type="EMBL" id="SDK71597.1"/>
    </source>
</evidence>
<proteinExistence type="predicted"/>
<gene>
    <name evidence="1" type="ORF">SAMN05216282_11143</name>
</gene>
<dbReference type="Proteomes" id="UP000198701">
    <property type="component" value="Unassembled WGS sequence"/>
</dbReference>
<sequence length="78" mass="8278">MARPSQGITQGVRIETMVPREVNAAIESLVAMSGGTSKATFVRQALLAGLQPYGLVYPEVAAAFATTKQAGLTNRERK</sequence>
<name>A0A1G9E6A9_9MICO</name>
<reference evidence="1 2" key="1">
    <citation type="submission" date="2016-10" db="EMBL/GenBank/DDBJ databases">
        <authorList>
            <person name="de Groot N.N."/>
        </authorList>
    </citation>
    <scope>NUCLEOTIDE SEQUENCE [LARGE SCALE GENOMIC DNA]</scope>
    <source>
        <strain evidence="1 2">CGMCC 1.5382</strain>
    </source>
</reference>
<dbReference type="EMBL" id="FNFU01000011">
    <property type="protein sequence ID" value="SDK71597.1"/>
    <property type="molecule type" value="Genomic_DNA"/>
</dbReference>
<protein>
    <submittedName>
        <fullName evidence="1">Uncharacterized protein</fullName>
    </submittedName>
</protein>